<feature type="transmembrane region" description="Helical" evidence="6">
    <location>
        <begin position="484"/>
        <end position="504"/>
    </location>
</feature>
<comment type="subcellular location">
    <subcellularLocation>
        <location evidence="1">Membrane</location>
        <topology evidence="1">Multi-pass membrane protein</topology>
    </subcellularLocation>
</comment>
<dbReference type="GO" id="GO:0022857">
    <property type="term" value="F:transmembrane transporter activity"/>
    <property type="evidence" value="ECO:0007669"/>
    <property type="project" value="InterPro"/>
</dbReference>
<keyword evidence="2" id="KW-0813">Transport</keyword>
<feature type="transmembrane region" description="Helical" evidence="6">
    <location>
        <begin position="210"/>
        <end position="234"/>
    </location>
</feature>
<dbReference type="GO" id="GO:0016020">
    <property type="term" value="C:membrane"/>
    <property type="evidence" value="ECO:0007669"/>
    <property type="project" value="UniProtKB-SubCell"/>
</dbReference>
<feature type="transmembrane region" description="Helical" evidence="6">
    <location>
        <begin position="395"/>
        <end position="416"/>
    </location>
</feature>
<keyword evidence="3 6" id="KW-0812">Transmembrane</keyword>
<feature type="transmembrane region" description="Helical" evidence="6">
    <location>
        <begin position="519"/>
        <end position="538"/>
    </location>
</feature>
<dbReference type="Proteomes" id="UP000054144">
    <property type="component" value="Unassembled WGS sequence"/>
</dbReference>
<feature type="transmembrane region" description="Helical" evidence="6">
    <location>
        <begin position="423"/>
        <end position="444"/>
    </location>
</feature>
<evidence type="ECO:0000256" key="1">
    <source>
        <dbReference type="ARBA" id="ARBA00004141"/>
    </source>
</evidence>
<dbReference type="OrthoDB" id="1935484at2759"/>
<evidence type="ECO:0000256" key="5">
    <source>
        <dbReference type="ARBA" id="ARBA00023136"/>
    </source>
</evidence>
<keyword evidence="5 6" id="KW-0472">Membrane</keyword>
<evidence type="ECO:0000256" key="6">
    <source>
        <dbReference type="SAM" id="Phobius"/>
    </source>
</evidence>
<dbReference type="SUPFAM" id="SSF103473">
    <property type="entry name" value="MFS general substrate transporter"/>
    <property type="match status" value="1"/>
</dbReference>
<dbReference type="FunFam" id="1.20.1250.20:FF:000106">
    <property type="entry name" value="MFS transporter, putative"/>
    <property type="match status" value="1"/>
</dbReference>
<reference evidence="7 8" key="1">
    <citation type="journal article" date="2015" name="Fungal Genet. Biol.">
        <title>Evolution of novel wood decay mechanisms in Agaricales revealed by the genome sequences of Fistulina hepatica and Cylindrobasidium torrendii.</title>
        <authorList>
            <person name="Floudas D."/>
            <person name="Held B.W."/>
            <person name="Riley R."/>
            <person name="Nagy L.G."/>
            <person name="Koehler G."/>
            <person name="Ransdell A.S."/>
            <person name="Younus H."/>
            <person name="Chow J."/>
            <person name="Chiniquy J."/>
            <person name="Lipzen A."/>
            <person name="Tritt A."/>
            <person name="Sun H."/>
            <person name="Haridas S."/>
            <person name="LaButti K."/>
            <person name="Ohm R.A."/>
            <person name="Kues U."/>
            <person name="Blanchette R.A."/>
            <person name="Grigoriev I.V."/>
            <person name="Minto R.E."/>
            <person name="Hibbett D.S."/>
        </authorList>
    </citation>
    <scope>NUCLEOTIDE SEQUENCE [LARGE SCALE GENOMIC DNA]</scope>
    <source>
        <strain evidence="7 8">ATCC 64428</strain>
    </source>
</reference>
<feature type="transmembrane region" description="Helical" evidence="6">
    <location>
        <begin position="450"/>
        <end position="472"/>
    </location>
</feature>
<name>A0A0D7AIF9_9AGAR</name>
<dbReference type="InterPro" id="IPR036259">
    <property type="entry name" value="MFS_trans_sf"/>
</dbReference>
<sequence length="578" mass="65825">MSSHASDTKSGISDRLEDESKILETTVDGLDAIHERVSRGEIPELGVPVNQEIGIWRRLREPKPSSDAIATQPSVFDDPAGLRAYAPPPQYENTHRFDPLARWTWREENALVRKVDFRIMIWTAFMFSCLELDRSNITQANTDNFLVDLGMTTDDYNLGQALFKLCFLCAELPSQLIAKRVGPEKWLPSQMVLWSAVALSQFWLTGRPSFLATRCLLGVLQGGFIPDTVLYLSYFYNKSELAIRLAFYWAALYCADIIGALLATALLQLDGVGGHAGWRYLFLVEGALTFLVGLASYALMPTGPTQTKRWSSPKGWFTEREEIIMVNRILRDDPSKSDMHNRQPLSLHMIWSALKDWGLWPLYVLGIMHMIPVGPPQAYLTLSLRNLGFTTTQSTLLSIPATFLGMCNLLATSFLSELIKCRTLAAITLPIWALPLLCVLYTFNENTSQWAYFAVVTLIVGFPYVHPIQVAWTSRNSYSVRTRTISASLYNMTVQAGAIAYSYIYRTDDAPLYKRGNRILIIICCINIFLYIGTFFFYRIINQRRDRIWNAMTPEQRKEYLETTKDEGNKRLDFRFGY</sequence>
<evidence type="ECO:0000256" key="2">
    <source>
        <dbReference type="ARBA" id="ARBA00022448"/>
    </source>
</evidence>
<evidence type="ECO:0000256" key="3">
    <source>
        <dbReference type="ARBA" id="ARBA00022692"/>
    </source>
</evidence>
<feature type="transmembrane region" description="Helical" evidence="6">
    <location>
        <begin position="357"/>
        <end position="375"/>
    </location>
</feature>
<dbReference type="PANTHER" id="PTHR43791">
    <property type="entry name" value="PERMEASE-RELATED"/>
    <property type="match status" value="1"/>
</dbReference>
<dbReference type="InterPro" id="IPR011701">
    <property type="entry name" value="MFS"/>
</dbReference>
<protein>
    <submittedName>
        <fullName evidence="7">MFS general substrate transporter</fullName>
    </submittedName>
</protein>
<feature type="transmembrane region" description="Helical" evidence="6">
    <location>
        <begin position="246"/>
        <end position="268"/>
    </location>
</feature>
<dbReference type="Gene3D" id="1.20.1250.20">
    <property type="entry name" value="MFS general substrate transporter like domains"/>
    <property type="match status" value="2"/>
</dbReference>
<evidence type="ECO:0000313" key="7">
    <source>
        <dbReference type="EMBL" id="KIY50633.1"/>
    </source>
</evidence>
<dbReference type="EMBL" id="KN881675">
    <property type="protein sequence ID" value="KIY50633.1"/>
    <property type="molecule type" value="Genomic_DNA"/>
</dbReference>
<gene>
    <name evidence="7" type="ORF">FISHEDRAFT_38954</name>
</gene>
<organism evidence="7 8">
    <name type="scientific">Fistulina hepatica ATCC 64428</name>
    <dbReference type="NCBI Taxonomy" id="1128425"/>
    <lineage>
        <taxon>Eukaryota</taxon>
        <taxon>Fungi</taxon>
        <taxon>Dikarya</taxon>
        <taxon>Basidiomycota</taxon>
        <taxon>Agaricomycotina</taxon>
        <taxon>Agaricomycetes</taxon>
        <taxon>Agaricomycetidae</taxon>
        <taxon>Agaricales</taxon>
        <taxon>Fistulinaceae</taxon>
        <taxon>Fistulina</taxon>
    </lineage>
</organism>
<dbReference type="PANTHER" id="PTHR43791:SF65">
    <property type="entry name" value="MAJOR FACILITATOR SUPERFAMILY (MFS) PROFILE DOMAIN-CONTAINING PROTEIN-RELATED"/>
    <property type="match status" value="1"/>
</dbReference>
<evidence type="ECO:0000313" key="8">
    <source>
        <dbReference type="Proteomes" id="UP000054144"/>
    </source>
</evidence>
<proteinExistence type="predicted"/>
<dbReference type="AlphaFoldDB" id="A0A0D7AIF9"/>
<accession>A0A0D7AIF9</accession>
<dbReference type="Pfam" id="PF07690">
    <property type="entry name" value="MFS_1"/>
    <property type="match status" value="1"/>
</dbReference>
<keyword evidence="4 6" id="KW-1133">Transmembrane helix</keyword>
<feature type="transmembrane region" description="Helical" evidence="6">
    <location>
        <begin position="280"/>
        <end position="300"/>
    </location>
</feature>
<keyword evidence="8" id="KW-1185">Reference proteome</keyword>
<evidence type="ECO:0000256" key="4">
    <source>
        <dbReference type="ARBA" id="ARBA00022989"/>
    </source>
</evidence>